<dbReference type="PANTHER" id="PTHR11604">
    <property type="entry name" value="PROFILIN"/>
    <property type="match status" value="1"/>
</dbReference>
<dbReference type="EMBL" id="CACVKT020007098">
    <property type="protein sequence ID" value="CAC5405198.1"/>
    <property type="molecule type" value="Genomic_DNA"/>
</dbReference>
<reference evidence="8 9" key="1">
    <citation type="submission" date="2020-06" db="EMBL/GenBank/DDBJ databases">
        <authorList>
            <person name="Li R."/>
            <person name="Bekaert M."/>
        </authorList>
    </citation>
    <scope>NUCLEOTIDE SEQUENCE [LARGE SCALE GENOMIC DNA]</scope>
    <source>
        <strain evidence="9">wild</strain>
    </source>
</reference>
<evidence type="ECO:0000256" key="4">
    <source>
        <dbReference type="ARBA" id="ARBA00022490"/>
    </source>
</evidence>
<keyword evidence="4" id="KW-0963">Cytoplasm</keyword>
<dbReference type="PRINTS" id="PR00392">
    <property type="entry name" value="PROFILIN"/>
</dbReference>
<dbReference type="OrthoDB" id="421374at2759"/>
<dbReference type="InterPro" id="IPR048278">
    <property type="entry name" value="PFN"/>
</dbReference>
<evidence type="ECO:0000256" key="7">
    <source>
        <dbReference type="RuleBase" id="RU003909"/>
    </source>
</evidence>
<evidence type="ECO:0000313" key="9">
    <source>
        <dbReference type="Proteomes" id="UP000507470"/>
    </source>
</evidence>
<dbReference type="GO" id="GO:0003785">
    <property type="term" value="F:actin monomer binding"/>
    <property type="evidence" value="ECO:0007669"/>
    <property type="project" value="TreeGrafter"/>
</dbReference>
<gene>
    <name evidence="8" type="ORF">MCOR_38909</name>
</gene>
<dbReference type="SMART" id="SM00392">
    <property type="entry name" value="PROF"/>
    <property type="match status" value="1"/>
</dbReference>
<dbReference type="InterPro" id="IPR005455">
    <property type="entry name" value="PFN_euk"/>
</dbReference>
<dbReference type="PANTHER" id="PTHR11604:SF0">
    <property type="entry name" value="PROFILIN"/>
    <property type="match status" value="1"/>
</dbReference>
<dbReference type="GO" id="GO:0005856">
    <property type="term" value="C:cytoskeleton"/>
    <property type="evidence" value="ECO:0007669"/>
    <property type="project" value="UniProtKB-SubCell"/>
</dbReference>
<dbReference type="Pfam" id="PF00235">
    <property type="entry name" value="Profilin"/>
    <property type="match status" value="1"/>
</dbReference>
<sequence length="184" mass="20627">MVTLESNRNVEKGRRVELPPILSDTEVEFNMGRKIHIEENEKGNEIPPFPVYSQMPCTWKEYVNNVLLDSGYVSRAAILGNDGKFWATSTGFYVSPAELREIIPAFVDSTKIRNDGICLNNKRYTCTRMDSTIMVGREIATGFGCVVFKCKTCLIVGVYEDGAHPGGCYNMISKVGDYLKDQGY</sequence>
<protein>
    <recommendedName>
        <fullName evidence="7">Profilin</fullName>
    </recommendedName>
</protein>
<evidence type="ECO:0000256" key="3">
    <source>
        <dbReference type="ARBA" id="ARBA00011583"/>
    </source>
</evidence>
<evidence type="ECO:0000256" key="1">
    <source>
        <dbReference type="ARBA" id="ARBA00004245"/>
    </source>
</evidence>
<keyword evidence="9" id="KW-1185">Reference proteome</keyword>
<name>A0A6J8D904_MYTCO</name>
<evidence type="ECO:0000256" key="6">
    <source>
        <dbReference type="ARBA" id="ARBA00023212"/>
    </source>
</evidence>
<organism evidence="8 9">
    <name type="scientific">Mytilus coruscus</name>
    <name type="common">Sea mussel</name>
    <dbReference type="NCBI Taxonomy" id="42192"/>
    <lineage>
        <taxon>Eukaryota</taxon>
        <taxon>Metazoa</taxon>
        <taxon>Spiralia</taxon>
        <taxon>Lophotrochozoa</taxon>
        <taxon>Mollusca</taxon>
        <taxon>Bivalvia</taxon>
        <taxon>Autobranchia</taxon>
        <taxon>Pteriomorphia</taxon>
        <taxon>Mytilida</taxon>
        <taxon>Mytiloidea</taxon>
        <taxon>Mytilidae</taxon>
        <taxon>Mytilinae</taxon>
        <taxon>Mytilus</taxon>
    </lineage>
</organism>
<accession>A0A6J8D904</accession>
<dbReference type="InterPro" id="IPR036140">
    <property type="entry name" value="PFN_sf"/>
</dbReference>
<dbReference type="CDD" id="cd00148">
    <property type="entry name" value="PROF"/>
    <property type="match status" value="1"/>
</dbReference>
<dbReference type="SUPFAM" id="SSF55770">
    <property type="entry name" value="Profilin (actin-binding protein)"/>
    <property type="match status" value="1"/>
</dbReference>
<proteinExistence type="inferred from homology"/>
<dbReference type="AlphaFoldDB" id="A0A6J8D904"/>
<evidence type="ECO:0000313" key="8">
    <source>
        <dbReference type="EMBL" id="CAC5405198.1"/>
    </source>
</evidence>
<comment type="subcellular location">
    <subcellularLocation>
        <location evidence="1">Cytoplasm</location>
        <location evidence="1">Cytoskeleton</location>
    </subcellularLocation>
</comment>
<evidence type="ECO:0000256" key="5">
    <source>
        <dbReference type="ARBA" id="ARBA00023203"/>
    </source>
</evidence>
<dbReference type="GO" id="GO:0005938">
    <property type="term" value="C:cell cortex"/>
    <property type="evidence" value="ECO:0007669"/>
    <property type="project" value="TreeGrafter"/>
</dbReference>
<comment type="subunit">
    <text evidence="3">Occurs in many kinds of cells as a complex with monomeric actin in a 1:1 ratio.</text>
</comment>
<comment type="similarity">
    <text evidence="2 7">Belongs to the profilin family.</text>
</comment>
<dbReference type="Gene3D" id="3.30.450.30">
    <property type="entry name" value="Dynein light chain 2a, cytoplasmic"/>
    <property type="match status" value="1"/>
</dbReference>
<evidence type="ECO:0000256" key="2">
    <source>
        <dbReference type="ARBA" id="ARBA00010058"/>
    </source>
</evidence>
<keyword evidence="6" id="KW-0206">Cytoskeleton</keyword>
<dbReference type="Proteomes" id="UP000507470">
    <property type="component" value="Unassembled WGS sequence"/>
</dbReference>
<keyword evidence="5 7" id="KW-0009">Actin-binding</keyword>